<dbReference type="eggNOG" id="KOG1065">
    <property type="taxonomic scope" value="Eukaryota"/>
</dbReference>
<dbReference type="CDD" id="cd00111">
    <property type="entry name" value="Trefoil"/>
    <property type="match status" value="1"/>
</dbReference>
<evidence type="ECO:0000256" key="6">
    <source>
        <dbReference type="PROSITE-ProRule" id="PRU00779"/>
    </source>
</evidence>
<dbReference type="PANTHER" id="PTHR22762">
    <property type="entry name" value="ALPHA-GLUCOSIDASE"/>
    <property type="match status" value="1"/>
</dbReference>
<dbReference type="EMBL" id="AAQR03103646">
    <property type="status" value="NOT_ANNOTATED_CDS"/>
    <property type="molecule type" value="Genomic_DNA"/>
</dbReference>
<protein>
    <recommendedName>
        <fullName evidence="8">P-type domain-containing protein</fullName>
    </recommendedName>
</protein>
<dbReference type="GeneTree" id="ENSGT00940000164750"/>
<feature type="domain" description="P-type" evidence="8">
    <location>
        <begin position="1"/>
        <end position="46"/>
    </location>
</feature>
<dbReference type="FunFam" id="2.60.40.1760:FF:000001">
    <property type="entry name" value="Maltase-glucoamylase, intestinal"/>
    <property type="match status" value="1"/>
</dbReference>
<organism evidence="9 10">
    <name type="scientific">Otolemur garnettii</name>
    <name type="common">Small-eared galago</name>
    <name type="synonym">Garnett's greater bushbaby</name>
    <dbReference type="NCBI Taxonomy" id="30611"/>
    <lineage>
        <taxon>Eukaryota</taxon>
        <taxon>Metazoa</taxon>
        <taxon>Chordata</taxon>
        <taxon>Craniata</taxon>
        <taxon>Vertebrata</taxon>
        <taxon>Euteleostomi</taxon>
        <taxon>Mammalia</taxon>
        <taxon>Eutheria</taxon>
        <taxon>Euarchontoglires</taxon>
        <taxon>Primates</taxon>
        <taxon>Strepsirrhini</taxon>
        <taxon>Lorisiformes</taxon>
        <taxon>Galagidae</taxon>
        <taxon>Otolemur</taxon>
    </lineage>
</organism>
<evidence type="ECO:0000313" key="9">
    <source>
        <dbReference type="Ensembl" id="ENSOGAP00000021592.1"/>
    </source>
</evidence>
<dbReference type="PROSITE" id="PS51448">
    <property type="entry name" value="P_TREFOIL_2"/>
    <property type="match status" value="1"/>
</dbReference>
<dbReference type="Gene3D" id="2.60.40.1760">
    <property type="entry name" value="glycosyl hydrolase (family 31)"/>
    <property type="match status" value="1"/>
</dbReference>
<evidence type="ECO:0000259" key="8">
    <source>
        <dbReference type="PROSITE" id="PS51448"/>
    </source>
</evidence>
<comment type="similarity">
    <text evidence="2 7">Belongs to the glycosyl hydrolase 31 family.</text>
</comment>
<keyword evidence="3" id="KW-0472">Membrane</keyword>
<reference evidence="9" key="2">
    <citation type="submission" date="2025-08" db="UniProtKB">
        <authorList>
            <consortium name="Ensembl"/>
        </authorList>
    </citation>
    <scope>IDENTIFICATION</scope>
</reference>
<dbReference type="InParanoid" id="H0XZP9"/>
<dbReference type="OMA" id="VDGLWIV"/>
<dbReference type="STRING" id="30611.ENSOGAP00000021592"/>
<dbReference type="CDD" id="cd14752">
    <property type="entry name" value="GH31_N"/>
    <property type="match status" value="1"/>
</dbReference>
<evidence type="ECO:0000256" key="4">
    <source>
        <dbReference type="ARBA" id="ARBA00023157"/>
    </source>
</evidence>
<dbReference type="Gene3D" id="3.20.20.80">
    <property type="entry name" value="Glycosidases"/>
    <property type="match status" value="1"/>
</dbReference>
<keyword evidence="10" id="KW-1185">Reference proteome</keyword>
<dbReference type="InterPro" id="IPR000322">
    <property type="entry name" value="Glyco_hydro_31_TIM"/>
</dbReference>
<dbReference type="HOGENOM" id="CLU_000631_2_0_1"/>
<evidence type="ECO:0000256" key="5">
    <source>
        <dbReference type="ARBA" id="ARBA00023180"/>
    </source>
</evidence>
<proteinExistence type="inferred from homology"/>
<dbReference type="SUPFAM" id="SSF51445">
    <property type="entry name" value="(Trans)glycosidases"/>
    <property type="match status" value="1"/>
</dbReference>
<dbReference type="SMART" id="SM00018">
    <property type="entry name" value="PD"/>
    <property type="match status" value="1"/>
</dbReference>
<dbReference type="GO" id="GO:0030246">
    <property type="term" value="F:carbohydrate binding"/>
    <property type="evidence" value="ECO:0007669"/>
    <property type="project" value="InterPro"/>
</dbReference>
<keyword evidence="7" id="KW-0326">Glycosidase</keyword>
<dbReference type="SUPFAM" id="SSF74650">
    <property type="entry name" value="Galactose mutarotase-like"/>
    <property type="match status" value="1"/>
</dbReference>
<name>H0XZP9_OTOGA</name>
<dbReference type="InterPro" id="IPR017853">
    <property type="entry name" value="GH"/>
</dbReference>
<dbReference type="InterPro" id="IPR011013">
    <property type="entry name" value="Gal_mutarotase_sf_dom"/>
</dbReference>
<evidence type="ECO:0000313" key="10">
    <source>
        <dbReference type="Proteomes" id="UP000005225"/>
    </source>
</evidence>
<evidence type="ECO:0000256" key="2">
    <source>
        <dbReference type="ARBA" id="ARBA00007806"/>
    </source>
</evidence>
<dbReference type="PANTHER" id="PTHR22762:SF133">
    <property type="entry name" value="P-TYPE DOMAIN-CONTAINING PROTEIN"/>
    <property type="match status" value="1"/>
</dbReference>
<dbReference type="Proteomes" id="UP000005225">
    <property type="component" value="Unassembled WGS sequence"/>
</dbReference>
<comment type="subcellular location">
    <subcellularLocation>
        <location evidence="1">Membrane</location>
    </subcellularLocation>
</comment>
<dbReference type="InterPro" id="IPR044913">
    <property type="entry name" value="P_trefoil_dom_sf"/>
</dbReference>
<dbReference type="Pfam" id="PF00088">
    <property type="entry name" value="Trefoil"/>
    <property type="match status" value="1"/>
</dbReference>
<evidence type="ECO:0000256" key="3">
    <source>
        <dbReference type="ARBA" id="ARBA00023136"/>
    </source>
</evidence>
<dbReference type="Ensembl" id="ENSOGAT00000034160.1">
    <property type="protein sequence ID" value="ENSOGAP00000021592.1"/>
    <property type="gene ID" value="ENSOGAG00000033065.1"/>
</dbReference>
<dbReference type="GO" id="GO:0016020">
    <property type="term" value="C:membrane"/>
    <property type="evidence" value="ECO:0007669"/>
    <property type="project" value="UniProtKB-SubCell"/>
</dbReference>
<evidence type="ECO:0000256" key="7">
    <source>
        <dbReference type="RuleBase" id="RU361185"/>
    </source>
</evidence>
<keyword evidence="7" id="KW-0378">Hydrolase</keyword>
<dbReference type="GO" id="GO:0004558">
    <property type="term" value="F:alpha-1,4-glucosidase activity"/>
    <property type="evidence" value="ECO:0007669"/>
    <property type="project" value="TreeGrafter"/>
</dbReference>
<comment type="caution">
    <text evidence="6">Lacks conserved residue(s) required for the propagation of feature annotation.</text>
</comment>
<accession>H0XZP9</accession>
<reference evidence="10" key="1">
    <citation type="submission" date="2011-03" db="EMBL/GenBank/DDBJ databases">
        <title>Version 3 of the genome sequence of Otolemur garnettii (Bushbaby).</title>
        <authorList>
            <consortium name="The Broad Institute Genome Sequencing Platform"/>
            <person name="Di Palma F."/>
            <person name="Johnson J."/>
            <person name="Lander E.S."/>
            <person name="Lindblad-Toh K."/>
            <person name="Jaffe D.B."/>
            <person name="Gnerre S."/>
            <person name="MacCallum I."/>
            <person name="Przybylski D."/>
            <person name="Ribeiro F.J."/>
            <person name="Burton J.N."/>
            <person name="Walker B.J."/>
            <person name="Sharpe T."/>
            <person name="Hall G."/>
        </authorList>
    </citation>
    <scope>NUCLEOTIDE SEQUENCE [LARGE SCALE GENOMIC DNA]</scope>
</reference>
<dbReference type="Pfam" id="PF01055">
    <property type="entry name" value="Glyco_hydro_31_2nd"/>
    <property type="match status" value="1"/>
</dbReference>
<keyword evidence="5" id="KW-0325">Glycoprotein</keyword>
<dbReference type="AlphaFoldDB" id="H0XZP9"/>
<dbReference type="InterPro" id="IPR000519">
    <property type="entry name" value="P_trefoil_dom"/>
</dbReference>
<dbReference type="GO" id="GO:0005975">
    <property type="term" value="P:carbohydrate metabolic process"/>
    <property type="evidence" value="ECO:0007669"/>
    <property type="project" value="InterPro"/>
</dbReference>
<keyword evidence="4" id="KW-1015">Disulfide bond</keyword>
<sequence>SCALVAASDRINCYPEPEGNETTCMKRGCHWCVTEDTKVPFCFYNSKHGYVITSQPQKTQLGWRVLLRKRDNISLFGDDISPVAMDIEFHTKNRLRFKIYDPGKKRFEVPLRIEPPLNAAIDLLYDIEVTSEVITQFRVIRKKTKTVLWETFLGGLIFSNQFMQMMTAIPSTTIYGFGEHEHPSFKHDMNFIQYGMFSRAQSPVQAFSNLYGVHPFYMCIENDFNAHGVLFLNSNAQDVTLSPYPALTFRTIGGILDFYMFLGPTPENVVQQYTAAVGRSFLPPYWSLGFQLSRWGYNSIDVLKKTVGRLKYYDIPHDVQFGDIDYMERHMDFTYDKTNFAGLPEFIKELKNSGMHYIIVLDPFLTKDEPQGIYKPYELGQEMGIWVKNSDGNTPAVGKAWPPGYSVFPDYTNPRTVEWWIHMCVEFKRILDFDGICIDMNEPTNFGTGQMPGCDKNIINYPPYVPDFLCNY</sequence>
<reference evidence="9" key="3">
    <citation type="submission" date="2025-09" db="UniProtKB">
        <authorList>
            <consortium name="Ensembl"/>
        </authorList>
    </citation>
    <scope>IDENTIFICATION</scope>
</reference>
<dbReference type="SUPFAM" id="SSF57492">
    <property type="entry name" value="Trefoil"/>
    <property type="match status" value="1"/>
</dbReference>
<evidence type="ECO:0000256" key="1">
    <source>
        <dbReference type="ARBA" id="ARBA00004370"/>
    </source>
</evidence>
<dbReference type="Gene3D" id="4.10.110.10">
    <property type="entry name" value="Spasmolytic Protein, domain 1"/>
    <property type="match status" value="1"/>
</dbReference>